<evidence type="ECO:0000313" key="3">
    <source>
        <dbReference type="Proteomes" id="UP000799118"/>
    </source>
</evidence>
<evidence type="ECO:0000256" key="1">
    <source>
        <dbReference type="SAM" id="MobiDB-lite"/>
    </source>
</evidence>
<name>A0A6A4GBV8_9AGAR</name>
<feature type="compositionally biased region" description="Basic and acidic residues" evidence="1">
    <location>
        <begin position="121"/>
        <end position="140"/>
    </location>
</feature>
<feature type="region of interest" description="Disordered" evidence="1">
    <location>
        <begin position="121"/>
        <end position="144"/>
    </location>
</feature>
<dbReference type="AlphaFoldDB" id="A0A6A4GBV8"/>
<gene>
    <name evidence="2" type="ORF">BT96DRAFT_1009912</name>
</gene>
<feature type="region of interest" description="Disordered" evidence="1">
    <location>
        <begin position="1"/>
        <end position="91"/>
    </location>
</feature>
<sequence length="367" mass="39029">MQPTARAVPPPAIGKRKRADRPATDIAHDQAGPEDFFPEAKRFKESSGNSRPPKLAELPSSGPRLTIRIPGGRHRSRTTPKGLDKVQPKPTEVIFTTTMTTPISSTYADQVAPESSLEIKNHEIHHESRGQESEESKLGHGCETAGSASTLADIAGEPSSNDAVLSGDLQSSIFQLNSGASRTFPNLPILVPENPTPGLDETVRDMVHTEQDADRFVSLPTTGKRKREDHKAIVDSGEAVAEAGPDDPSAENLPPVAKRAKALTPISAGPQTTLRIPKALKRSLKKTQSSAAVTPTTASDLSRNVDHAQALEGPFTFGMSEYGNYGAVEGRGTSLVATLKVQPSRPPIAASAPLSLILIIAMTRSKT</sequence>
<dbReference type="Proteomes" id="UP000799118">
    <property type="component" value="Unassembled WGS sequence"/>
</dbReference>
<organism evidence="2 3">
    <name type="scientific">Gymnopus androsaceus JB14</name>
    <dbReference type="NCBI Taxonomy" id="1447944"/>
    <lineage>
        <taxon>Eukaryota</taxon>
        <taxon>Fungi</taxon>
        <taxon>Dikarya</taxon>
        <taxon>Basidiomycota</taxon>
        <taxon>Agaricomycotina</taxon>
        <taxon>Agaricomycetes</taxon>
        <taxon>Agaricomycetidae</taxon>
        <taxon>Agaricales</taxon>
        <taxon>Marasmiineae</taxon>
        <taxon>Omphalotaceae</taxon>
        <taxon>Gymnopus</taxon>
    </lineage>
</organism>
<evidence type="ECO:0000313" key="2">
    <source>
        <dbReference type="EMBL" id="KAE9382888.1"/>
    </source>
</evidence>
<reference evidence="2" key="1">
    <citation type="journal article" date="2019" name="Environ. Microbiol.">
        <title>Fungal ecological strategies reflected in gene transcription - a case study of two litter decomposers.</title>
        <authorList>
            <person name="Barbi F."/>
            <person name="Kohler A."/>
            <person name="Barry K."/>
            <person name="Baskaran P."/>
            <person name="Daum C."/>
            <person name="Fauchery L."/>
            <person name="Ihrmark K."/>
            <person name="Kuo A."/>
            <person name="LaButti K."/>
            <person name="Lipzen A."/>
            <person name="Morin E."/>
            <person name="Grigoriev I.V."/>
            <person name="Henrissat B."/>
            <person name="Lindahl B."/>
            <person name="Martin F."/>
        </authorList>
    </citation>
    <scope>NUCLEOTIDE SEQUENCE</scope>
    <source>
        <strain evidence="2">JB14</strain>
    </source>
</reference>
<proteinExistence type="predicted"/>
<keyword evidence="3" id="KW-1185">Reference proteome</keyword>
<protein>
    <submittedName>
        <fullName evidence="2">Uncharacterized protein</fullName>
    </submittedName>
</protein>
<accession>A0A6A4GBV8</accession>
<dbReference type="EMBL" id="ML770883">
    <property type="protein sequence ID" value="KAE9382888.1"/>
    <property type="molecule type" value="Genomic_DNA"/>
</dbReference>